<evidence type="ECO:0000256" key="7">
    <source>
        <dbReference type="ARBA" id="ARBA00023237"/>
    </source>
</evidence>
<dbReference type="NCBIfam" id="TIGR04057">
    <property type="entry name" value="SusC_RagA_signa"/>
    <property type="match status" value="1"/>
</dbReference>
<dbReference type="NCBIfam" id="TIGR04056">
    <property type="entry name" value="OMP_RagA_SusC"/>
    <property type="match status" value="1"/>
</dbReference>
<feature type="domain" description="TonB-dependent receptor plug" evidence="11">
    <location>
        <begin position="78"/>
        <end position="180"/>
    </location>
</feature>
<keyword evidence="5 9" id="KW-0798">TonB box</keyword>
<evidence type="ECO:0000256" key="2">
    <source>
        <dbReference type="ARBA" id="ARBA00022448"/>
    </source>
</evidence>
<evidence type="ECO:0000256" key="8">
    <source>
        <dbReference type="PROSITE-ProRule" id="PRU01360"/>
    </source>
</evidence>
<sequence>MSIIVKGTTVGASSDVNGNFQIQAPANATTLVVSYIGFTQQEIPINGRTTINVSLQEDQRALEEVVVIGYGTQQKSLVTGAISSVKAEEIATVSSSRIDQALQGRTAGVTVLPASGSPGSGMRIRVRGTGSNKSSEPLYIVDGVRTGGIEYLDPSEIASIEVLKDAASAAIYGSEGANGVVIITTKTGKTNSSDINYSFQYGVQSVGKLMPMMTAPQYQQYLEEAKANGRPTVADIAGVGEGTDWFDEVFQTAPQQRHTINFSGGTEKSSILVGGSYFTQEGVIGGDKSQFERYTFRVNTDHKIKSWLNIGERFSYSNFNRSALAENDEFGGLVTSALSLDPITPVIYTGALPAHVQAAIDEGHPLVRDANGNYYGLSNFIRGEYGNPLARIASTHGNSVQNKFVGNIYADVEPIAGLKFTSRFGIDGAFQKDHAWTPTFWYSSESKNTVASGSDNQNNWFTWQWENFATYTKNIGQHNFTVLAGTSAIKSTWNFVGGSYAGLFRESDDFSYAEGTPDDNDKIGSNTSVSTLGSFFGRVSYDYDGKYLLNASFRRDGSSRFAAGKKWGNYPSVSLGWVVSNEDFFPDTKINHLKLRSSWGQNGSTSAVNPGQWFAAITPSGKYLDAAGNYLVAASPDIISNRNLMWETSEQLDFGLDVGLFNNRVSFTVDYYNKETKGLLTPGQAPGFAGNPAGDVNGGNVRNRGWEFELAYRSDGQKAFQYEIAGNLTTVKNKVTYLNPLVKEIPGAGIGTGYNATVFQEGYPIWYLRGYKTDGILQNKQQVDEYLAGGLKGYVPVPGDPRVVDVNGDNQISPADHTMIGSPHPDMVFGVRVNLAYKGFDLLAFLQGQFGNEILMGFNRVDRPTANKPAFFFEDRWTGEGSTQTWFRANTDNDKIYNSDLMVFDGSYARLRQLQVGYTLPSTVTSRLKIKNARVYVSLDNYFTFTDYPGLDPEAGSNNANSLGIDRGTYPVPRLAMFGLNFNF</sequence>
<dbReference type="InterPro" id="IPR012910">
    <property type="entry name" value="Plug_dom"/>
</dbReference>
<dbReference type="EMBL" id="JACJIQ010000001">
    <property type="protein sequence ID" value="MBA9075337.1"/>
    <property type="molecule type" value="Genomic_DNA"/>
</dbReference>
<accession>A0A839GK31</accession>
<keyword evidence="7 8" id="KW-0998">Cell outer membrane</keyword>
<dbReference type="AlphaFoldDB" id="A0A839GK31"/>
<evidence type="ECO:0000313" key="12">
    <source>
        <dbReference type="EMBL" id="MBA9075337.1"/>
    </source>
</evidence>
<dbReference type="InterPro" id="IPR036942">
    <property type="entry name" value="Beta-barrel_TonB_sf"/>
</dbReference>
<reference evidence="12 13" key="1">
    <citation type="submission" date="2020-08" db="EMBL/GenBank/DDBJ databases">
        <title>Genomic Encyclopedia of Type Strains, Phase IV (KMG-IV): sequencing the most valuable type-strain genomes for metagenomic binning, comparative biology and taxonomic classification.</title>
        <authorList>
            <person name="Goeker M."/>
        </authorList>
    </citation>
    <scope>NUCLEOTIDE SEQUENCE [LARGE SCALE GENOMIC DNA]</scope>
    <source>
        <strain evidence="12 13">DSM 29854</strain>
    </source>
</reference>
<dbReference type="InterPro" id="IPR037066">
    <property type="entry name" value="Plug_dom_sf"/>
</dbReference>
<dbReference type="InterPro" id="IPR039426">
    <property type="entry name" value="TonB-dep_rcpt-like"/>
</dbReference>
<dbReference type="Pfam" id="PF07715">
    <property type="entry name" value="Plug"/>
    <property type="match status" value="1"/>
</dbReference>
<dbReference type="Proteomes" id="UP000563094">
    <property type="component" value="Unassembled WGS sequence"/>
</dbReference>
<evidence type="ECO:0000256" key="5">
    <source>
        <dbReference type="ARBA" id="ARBA00023077"/>
    </source>
</evidence>
<evidence type="ECO:0000259" key="11">
    <source>
        <dbReference type="Pfam" id="PF07715"/>
    </source>
</evidence>
<dbReference type="SUPFAM" id="SSF56935">
    <property type="entry name" value="Porins"/>
    <property type="match status" value="1"/>
</dbReference>
<dbReference type="Gene3D" id="2.40.170.20">
    <property type="entry name" value="TonB-dependent receptor, beta-barrel domain"/>
    <property type="match status" value="1"/>
</dbReference>
<keyword evidence="13" id="KW-1185">Reference proteome</keyword>
<comment type="caution">
    <text evidence="12">The sequence shown here is derived from an EMBL/GenBank/DDBJ whole genome shotgun (WGS) entry which is preliminary data.</text>
</comment>
<keyword evidence="4 8" id="KW-0812">Transmembrane</keyword>
<dbReference type="Pfam" id="PF13715">
    <property type="entry name" value="CarbopepD_reg_2"/>
    <property type="match status" value="1"/>
</dbReference>
<dbReference type="InterPro" id="IPR008969">
    <property type="entry name" value="CarboxyPept-like_regulatory"/>
</dbReference>
<dbReference type="Pfam" id="PF00593">
    <property type="entry name" value="TonB_dep_Rec_b-barrel"/>
    <property type="match status" value="1"/>
</dbReference>
<dbReference type="GO" id="GO:0009279">
    <property type="term" value="C:cell outer membrane"/>
    <property type="evidence" value="ECO:0007669"/>
    <property type="project" value="UniProtKB-SubCell"/>
</dbReference>
<dbReference type="SUPFAM" id="SSF49464">
    <property type="entry name" value="Carboxypeptidase regulatory domain-like"/>
    <property type="match status" value="1"/>
</dbReference>
<keyword evidence="6 8" id="KW-0472">Membrane</keyword>
<feature type="domain" description="TonB-dependent receptor-like beta-barrel" evidence="10">
    <location>
        <begin position="409"/>
        <end position="941"/>
    </location>
</feature>
<protein>
    <submittedName>
        <fullName evidence="12">TonB-linked SusC/RagA family outer membrane protein</fullName>
    </submittedName>
</protein>
<evidence type="ECO:0000256" key="9">
    <source>
        <dbReference type="RuleBase" id="RU003357"/>
    </source>
</evidence>
<comment type="similarity">
    <text evidence="8 9">Belongs to the TonB-dependent receptor family.</text>
</comment>
<evidence type="ECO:0000256" key="1">
    <source>
        <dbReference type="ARBA" id="ARBA00004571"/>
    </source>
</evidence>
<dbReference type="Gene3D" id="2.170.130.10">
    <property type="entry name" value="TonB-dependent receptor, plug domain"/>
    <property type="match status" value="1"/>
</dbReference>
<keyword evidence="3 8" id="KW-1134">Transmembrane beta strand</keyword>
<evidence type="ECO:0000256" key="3">
    <source>
        <dbReference type="ARBA" id="ARBA00022452"/>
    </source>
</evidence>
<evidence type="ECO:0000313" key="13">
    <source>
        <dbReference type="Proteomes" id="UP000563094"/>
    </source>
</evidence>
<dbReference type="InterPro" id="IPR000531">
    <property type="entry name" value="Beta-barrel_TonB"/>
</dbReference>
<evidence type="ECO:0000256" key="6">
    <source>
        <dbReference type="ARBA" id="ARBA00023136"/>
    </source>
</evidence>
<dbReference type="InterPro" id="IPR023997">
    <property type="entry name" value="TonB-dep_OMP_SusC/RagA_CS"/>
</dbReference>
<name>A0A839GK31_9BACT</name>
<dbReference type="PROSITE" id="PS52016">
    <property type="entry name" value="TONB_DEPENDENT_REC_3"/>
    <property type="match status" value="1"/>
</dbReference>
<dbReference type="InterPro" id="IPR023996">
    <property type="entry name" value="TonB-dep_OMP_SusC/RagA"/>
</dbReference>
<comment type="subcellular location">
    <subcellularLocation>
        <location evidence="1 8">Cell outer membrane</location>
        <topology evidence="1 8">Multi-pass membrane protein</topology>
    </subcellularLocation>
</comment>
<evidence type="ECO:0000259" key="10">
    <source>
        <dbReference type="Pfam" id="PF00593"/>
    </source>
</evidence>
<organism evidence="12 13">
    <name type="scientific">Rufibacter quisquiliarum</name>
    <dbReference type="NCBI Taxonomy" id="1549639"/>
    <lineage>
        <taxon>Bacteria</taxon>
        <taxon>Pseudomonadati</taxon>
        <taxon>Bacteroidota</taxon>
        <taxon>Cytophagia</taxon>
        <taxon>Cytophagales</taxon>
        <taxon>Hymenobacteraceae</taxon>
        <taxon>Rufibacter</taxon>
    </lineage>
</organism>
<keyword evidence="2 8" id="KW-0813">Transport</keyword>
<gene>
    <name evidence="12" type="ORF">FHS90_000034</name>
</gene>
<evidence type="ECO:0000256" key="4">
    <source>
        <dbReference type="ARBA" id="ARBA00022692"/>
    </source>
</evidence>
<proteinExistence type="inferred from homology"/>